<reference evidence="1 2" key="1">
    <citation type="submission" date="2016-11" db="EMBL/GenBank/DDBJ databases">
        <title>Draft Genome Sequences of Nine Cyanobacterial Strains from Diverse Habitats.</title>
        <authorList>
            <person name="Zhu T."/>
            <person name="Hou S."/>
            <person name="Lu X."/>
            <person name="Hess W.R."/>
        </authorList>
    </citation>
    <scope>NUCLEOTIDE SEQUENCE [LARGE SCALE GENOMIC DNA]</scope>
    <source>
        <strain evidence="1 2">NIES-593</strain>
    </source>
</reference>
<name>A0A1U7HIT7_9CYAN</name>
<accession>A0A1U7HIT7</accession>
<proteinExistence type="predicted"/>
<dbReference type="AlphaFoldDB" id="A0A1U7HIT7"/>
<keyword evidence="2" id="KW-1185">Reference proteome</keyword>
<organism evidence="1 2">
    <name type="scientific">Hydrococcus rivularis NIES-593</name>
    <dbReference type="NCBI Taxonomy" id="1921803"/>
    <lineage>
        <taxon>Bacteria</taxon>
        <taxon>Bacillati</taxon>
        <taxon>Cyanobacteriota</taxon>
        <taxon>Cyanophyceae</taxon>
        <taxon>Pleurocapsales</taxon>
        <taxon>Hydrococcaceae</taxon>
        <taxon>Hydrococcus</taxon>
    </lineage>
</organism>
<dbReference type="EMBL" id="MRCB01000009">
    <property type="protein sequence ID" value="OKH23502.1"/>
    <property type="molecule type" value="Genomic_DNA"/>
</dbReference>
<dbReference type="RefSeq" id="WP_073599401.1">
    <property type="nucleotide sequence ID" value="NZ_MRCB01000009.1"/>
</dbReference>
<comment type="caution">
    <text evidence="1">The sequence shown here is derived from an EMBL/GenBank/DDBJ whole genome shotgun (WGS) entry which is preliminary data.</text>
</comment>
<evidence type="ECO:0000313" key="2">
    <source>
        <dbReference type="Proteomes" id="UP000186868"/>
    </source>
</evidence>
<dbReference type="Proteomes" id="UP000186868">
    <property type="component" value="Unassembled WGS sequence"/>
</dbReference>
<gene>
    <name evidence="1" type="ORF">NIES593_09740</name>
</gene>
<sequence length="65" mass="7461">MSAEQQARALMMRHHHAVKHRQQAMLERAASEIGVDVDNEYWTSIQGKAQPTFRKNYDRGHAALS</sequence>
<protein>
    <submittedName>
        <fullName evidence="1">Uncharacterized protein</fullName>
    </submittedName>
</protein>
<dbReference type="STRING" id="1921803.NIES593_09740"/>
<dbReference type="OrthoDB" id="517878at2"/>
<evidence type="ECO:0000313" key="1">
    <source>
        <dbReference type="EMBL" id="OKH23502.1"/>
    </source>
</evidence>